<dbReference type="InterPro" id="IPR050332">
    <property type="entry name" value="GPCR_2"/>
</dbReference>
<feature type="domain" description="G-protein coupled receptors family 2 profile 1" evidence="4">
    <location>
        <begin position="40"/>
        <end position="105"/>
    </location>
</feature>
<keyword evidence="2" id="KW-1015">Disulfide bond</keyword>
<dbReference type="Gene3D" id="4.10.1240.10">
    <property type="entry name" value="GPCR, family 2, extracellular hormone receptor domain"/>
    <property type="match status" value="1"/>
</dbReference>
<dbReference type="InterPro" id="IPR001879">
    <property type="entry name" value="GPCR_2_extracellular_dom"/>
</dbReference>
<organism evidence="5 6">
    <name type="scientific">Saguinus oedipus</name>
    <name type="common">Cotton-top tamarin</name>
    <name type="synonym">Oedipomidas oedipus</name>
    <dbReference type="NCBI Taxonomy" id="9490"/>
    <lineage>
        <taxon>Eukaryota</taxon>
        <taxon>Metazoa</taxon>
        <taxon>Chordata</taxon>
        <taxon>Craniata</taxon>
        <taxon>Vertebrata</taxon>
        <taxon>Euteleostomi</taxon>
        <taxon>Mammalia</taxon>
        <taxon>Eutheria</taxon>
        <taxon>Euarchontoglires</taxon>
        <taxon>Primates</taxon>
        <taxon>Haplorrhini</taxon>
        <taxon>Platyrrhini</taxon>
        <taxon>Cebidae</taxon>
        <taxon>Callitrichinae</taxon>
        <taxon>Saguinus</taxon>
    </lineage>
</organism>
<evidence type="ECO:0000313" key="5">
    <source>
        <dbReference type="EMBL" id="KAK2113652.1"/>
    </source>
</evidence>
<keyword evidence="1" id="KW-0732">Signal</keyword>
<dbReference type="Pfam" id="PF02793">
    <property type="entry name" value="HRM"/>
    <property type="match status" value="1"/>
</dbReference>
<dbReference type="SUPFAM" id="SSF111418">
    <property type="entry name" value="Hormone receptor domain"/>
    <property type="match status" value="1"/>
</dbReference>
<dbReference type="PROSITE" id="PS50227">
    <property type="entry name" value="G_PROTEIN_RECEP_F2_3"/>
    <property type="match status" value="1"/>
</dbReference>
<accession>A0ABQ9VWE2</accession>
<reference evidence="5 6" key="1">
    <citation type="submission" date="2023-05" db="EMBL/GenBank/DDBJ databases">
        <title>B98-5 Cell Line De Novo Hybrid Assembly: An Optical Mapping Approach.</title>
        <authorList>
            <person name="Kananen K."/>
            <person name="Auerbach J.A."/>
            <person name="Kautto E."/>
            <person name="Blachly J.S."/>
        </authorList>
    </citation>
    <scope>NUCLEOTIDE SEQUENCE [LARGE SCALE GENOMIC DNA]</scope>
    <source>
        <strain evidence="5">B95-8</strain>
        <tissue evidence="5">Cell line</tissue>
    </source>
</reference>
<dbReference type="PRINTS" id="PR01353">
    <property type="entry name" value="GLUCAGNFAMLY"/>
</dbReference>
<protein>
    <submittedName>
        <fullName evidence="5">Glucagon-like peptide 1 receptor</fullName>
    </submittedName>
</protein>
<gene>
    <name evidence="5" type="primary">GLP1R_1</name>
    <name evidence="5" type="ORF">P7K49_007918</name>
</gene>
<dbReference type="Proteomes" id="UP001266305">
    <property type="component" value="Unassembled WGS sequence"/>
</dbReference>
<feature type="region of interest" description="Disordered" evidence="3">
    <location>
        <begin position="1"/>
        <end position="22"/>
    </location>
</feature>
<dbReference type="InterPro" id="IPR036445">
    <property type="entry name" value="GPCR_2_extracell_dom_sf"/>
</dbReference>
<dbReference type="PANTHER" id="PTHR45620:SF25">
    <property type="entry name" value="GLUCAGON-LIKE PEPTIDE 1 RECEPTOR"/>
    <property type="match status" value="1"/>
</dbReference>
<comment type="caution">
    <text evidence="5">The sequence shown here is derived from an EMBL/GenBank/DDBJ whole genome shotgun (WGS) entry which is preliminary data.</text>
</comment>
<proteinExistence type="predicted"/>
<evidence type="ECO:0000259" key="4">
    <source>
        <dbReference type="PROSITE" id="PS50227"/>
    </source>
</evidence>
<evidence type="ECO:0000256" key="2">
    <source>
        <dbReference type="ARBA" id="ARBA00023157"/>
    </source>
</evidence>
<dbReference type="PANTHER" id="PTHR45620">
    <property type="entry name" value="PDF RECEPTOR-LIKE PROTEIN-RELATED"/>
    <property type="match status" value="1"/>
</dbReference>
<evidence type="ECO:0000256" key="1">
    <source>
        <dbReference type="ARBA" id="ARBA00022729"/>
    </source>
</evidence>
<dbReference type="EMBL" id="JASSZA010000004">
    <property type="protein sequence ID" value="KAK2113652.1"/>
    <property type="molecule type" value="Genomic_DNA"/>
</dbReference>
<dbReference type="InterPro" id="IPR003290">
    <property type="entry name" value="GPCR_2_GLP1/glucagon_rcpt"/>
</dbReference>
<name>A0ABQ9VWE2_SAGOE</name>
<evidence type="ECO:0000313" key="6">
    <source>
        <dbReference type="Proteomes" id="UP001266305"/>
    </source>
</evidence>
<evidence type="ECO:0000256" key="3">
    <source>
        <dbReference type="SAM" id="MobiDB-lite"/>
    </source>
</evidence>
<sequence length="105" mass="11341">MDAAGDGSELGPSMGPLRLQGGAPVSLLETMQKWEEYQRQCQRNLSEAPPPATGLFCNRSFDGYACWPDGPPGSFVNVSCPWYLPWASSGKHLPPPTFPCIQEAG</sequence>
<dbReference type="SMART" id="SM00008">
    <property type="entry name" value="HormR"/>
    <property type="match status" value="1"/>
</dbReference>
<dbReference type="InterPro" id="IPR017983">
    <property type="entry name" value="GPCR_2_secretin-like_CS"/>
</dbReference>
<keyword evidence="6" id="KW-1185">Reference proteome</keyword>
<dbReference type="PROSITE" id="PS00649">
    <property type="entry name" value="G_PROTEIN_RECEP_F2_1"/>
    <property type="match status" value="1"/>
</dbReference>